<evidence type="ECO:0000313" key="2">
    <source>
        <dbReference type="Proteomes" id="UP000011958"/>
    </source>
</evidence>
<comment type="caution">
    <text evidence="1">The sequence shown here is derived from an EMBL/GenBank/DDBJ whole genome shotgun (WGS) entry which is preliminary data.</text>
</comment>
<keyword evidence="2" id="KW-1185">Reference proteome</keyword>
<dbReference type="AlphaFoldDB" id="M7PCG1"/>
<dbReference type="OrthoDB" id="77463at2759"/>
<reference evidence="2" key="1">
    <citation type="journal article" date="2016" name="Nat. Commun.">
        <title>Genome analysis of three Pneumocystis species reveals adaptation mechanisms to life exclusively in mammalian hosts.</title>
        <authorList>
            <person name="Ma L."/>
            <person name="Chen Z."/>
            <person name="Huang D.W."/>
            <person name="Kutty G."/>
            <person name="Ishihara M."/>
            <person name="Wang H."/>
            <person name="Abouelleil A."/>
            <person name="Bishop L."/>
            <person name="Davey E."/>
            <person name="Deng R."/>
            <person name="Deng X."/>
            <person name="Fan L."/>
            <person name="Fantoni G."/>
            <person name="Fitzgerald M."/>
            <person name="Gogineni E."/>
            <person name="Goldberg J.M."/>
            <person name="Handley G."/>
            <person name="Hu X."/>
            <person name="Huber C."/>
            <person name="Jiao X."/>
            <person name="Jones K."/>
            <person name="Levin J.Z."/>
            <person name="Liu Y."/>
            <person name="Macdonald P."/>
            <person name="Melnikov A."/>
            <person name="Raley C."/>
            <person name="Sassi M."/>
            <person name="Sherman B.T."/>
            <person name="Song X."/>
            <person name="Sykes S."/>
            <person name="Tran B."/>
            <person name="Walsh L."/>
            <person name="Xia Y."/>
            <person name="Yang J."/>
            <person name="Young S."/>
            <person name="Zeng Q."/>
            <person name="Zheng X."/>
            <person name="Stephens R."/>
            <person name="Nusbaum C."/>
            <person name="Birren B.W."/>
            <person name="Azadi P."/>
            <person name="Lempicki R.A."/>
            <person name="Cuomo C.A."/>
            <person name="Kovacs J.A."/>
        </authorList>
    </citation>
    <scope>NUCLEOTIDE SEQUENCE [LARGE SCALE GENOMIC DNA]</scope>
    <source>
        <strain evidence="2">B123</strain>
    </source>
</reference>
<dbReference type="Proteomes" id="UP000011958">
    <property type="component" value="Unassembled WGS sequence"/>
</dbReference>
<dbReference type="EMBL" id="AFWA02000005">
    <property type="protein sequence ID" value="EMR11595.1"/>
    <property type="molecule type" value="Genomic_DNA"/>
</dbReference>
<organism evidence="1 2">
    <name type="scientific">Pneumocystis murina (strain B123)</name>
    <name type="common">Mouse pneumocystis pneumonia agent</name>
    <name type="synonym">Pneumocystis carinii f. sp. muris</name>
    <dbReference type="NCBI Taxonomy" id="1069680"/>
    <lineage>
        <taxon>Eukaryota</taxon>
        <taxon>Fungi</taxon>
        <taxon>Dikarya</taxon>
        <taxon>Ascomycota</taxon>
        <taxon>Taphrinomycotina</taxon>
        <taxon>Pneumocystomycetes</taxon>
        <taxon>Pneumocystaceae</taxon>
        <taxon>Pneumocystis</taxon>
    </lineage>
</organism>
<accession>M7PCG1</accession>
<evidence type="ECO:0000313" key="1">
    <source>
        <dbReference type="EMBL" id="EMR11595.1"/>
    </source>
</evidence>
<dbReference type="HOGENOM" id="CLU_2307209_0_0_1"/>
<dbReference type="RefSeq" id="XP_007871890.1">
    <property type="nucleotide sequence ID" value="XM_007873699.1"/>
</dbReference>
<dbReference type="GeneID" id="19893736"/>
<sequence>MENPEGLSILYGMSLATIEMKRGHAICIKFKKGLDSLSGYLWNIDPSSGTVFVFDTDQKESTVMYVVMSDSIYSITFLNDKEPLPTDYMDAYMNLEDETE</sequence>
<dbReference type="Gene3D" id="2.30.30.100">
    <property type="match status" value="1"/>
</dbReference>
<proteinExistence type="predicted"/>
<protein>
    <submittedName>
        <fullName evidence="1">Uncharacterized protein</fullName>
    </submittedName>
</protein>
<gene>
    <name evidence="1" type="ORF">PNEG_00038</name>
</gene>
<name>M7PCG1_PNEMU</name>
<dbReference type="VEuPathDB" id="FungiDB:PNEG_00038"/>